<comment type="subcellular location">
    <subcellularLocation>
        <location evidence="1">Cell outer membrane</location>
    </subcellularLocation>
</comment>
<dbReference type="Pfam" id="PF07980">
    <property type="entry name" value="SusD_RagB"/>
    <property type="match status" value="1"/>
</dbReference>
<feature type="domain" description="RagB/SusD" evidence="6">
    <location>
        <begin position="431"/>
        <end position="566"/>
    </location>
</feature>
<reference evidence="9" key="1">
    <citation type="submission" date="2016-10" db="EMBL/GenBank/DDBJ databases">
        <authorList>
            <person name="Varghese N."/>
            <person name="Submissions S."/>
        </authorList>
    </citation>
    <scope>NUCLEOTIDE SEQUENCE [LARGE SCALE GENOMIC DNA]</scope>
    <source>
        <strain evidence="9">IBRC-M 10761</strain>
    </source>
</reference>
<evidence type="ECO:0000256" key="3">
    <source>
        <dbReference type="ARBA" id="ARBA00022729"/>
    </source>
</evidence>
<evidence type="ECO:0000259" key="6">
    <source>
        <dbReference type="Pfam" id="PF07980"/>
    </source>
</evidence>
<organism evidence="8 9">
    <name type="scientific">Cyclobacterium xiamenense</name>
    <dbReference type="NCBI Taxonomy" id="1297121"/>
    <lineage>
        <taxon>Bacteria</taxon>
        <taxon>Pseudomonadati</taxon>
        <taxon>Bacteroidota</taxon>
        <taxon>Cytophagia</taxon>
        <taxon>Cytophagales</taxon>
        <taxon>Cyclobacteriaceae</taxon>
        <taxon>Cyclobacterium</taxon>
    </lineage>
</organism>
<dbReference type="InterPro" id="IPR011990">
    <property type="entry name" value="TPR-like_helical_dom_sf"/>
</dbReference>
<comment type="similarity">
    <text evidence="2">Belongs to the SusD family.</text>
</comment>
<evidence type="ECO:0000313" key="9">
    <source>
        <dbReference type="Proteomes" id="UP000199403"/>
    </source>
</evidence>
<evidence type="ECO:0000256" key="1">
    <source>
        <dbReference type="ARBA" id="ARBA00004442"/>
    </source>
</evidence>
<dbReference type="InterPro" id="IPR033985">
    <property type="entry name" value="SusD-like_N"/>
</dbReference>
<evidence type="ECO:0000256" key="5">
    <source>
        <dbReference type="ARBA" id="ARBA00023237"/>
    </source>
</evidence>
<name>A0A1H7A7Y7_9BACT</name>
<dbReference type="PROSITE" id="PS51257">
    <property type="entry name" value="PROKAR_LIPOPROTEIN"/>
    <property type="match status" value="1"/>
</dbReference>
<evidence type="ECO:0000256" key="4">
    <source>
        <dbReference type="ARBA" id="ARBA00023136"/>
    </source>
</evidence>
<accession>A0A1H7A7Y7</accession>
<keyword evidence="9" id="KW-1185">Reference proteome</keyword>
<gene>
    <name evidence="8" type="ORF">SAMN05192553_10613</name>
</gene>
<dbReference type="STRING" id="1416801.SAMN05192553_10613"/>
<dbReference type="Pfam" id="PF14322">
    <property type="entry name" value="SusD-like_3"/>
    <property type="match status" value="1"/>
</dbReference>
<dbReference type="Gene3D" id="1.25.40.390">
    <property type="match status" value="1"/>
</dbReference>
<evidence type="ECO:0000313" key="8">
    <source>
        <dbReference type="EMBL" id="SEJ60584.1"/>
    </source>
</evidence>
<protein>
    <submittedName>
        <fullName evidence="8">Starch-binding associating with outer membrane</fullName>
    </submittedName>
</protein>
<evidence type="ECO:0000256" key="2">
    <source>
        <dbReference type="ARBA" id="ARBA00006275"/>
    </source>
</evidence>
<dbReference type="InterPro" id="IPR012944">
    <property type="entry name" value="SusD_RagB_dom"/>
</dbReference>
<feature type="domain" description="SusD-like N-terminal" evidence="7">
    <location>
        <begin position="105"/>
        <end position="221"/>
    </location>
</feature>
<dbReference type="EMBL" id="FNZH01000006">
    <property type="protein sequence ID" value="SEJ60584.1"/>
    <property type="molecule type" value="Genomic_DNA"/>
</dbReference>
<evidence type="ECO:0000259" key="7">
    <source>
        <dbReference type="Pfam" id="PF14322"/>
    </source>
</evidence>
<keyword evidence="3" id="KW-0732">Signal</keyword>
<dbReference type="SUPFAM" id="SSF48452">
    <property type="entry name" value="TPR-like"/>
    <property type="match status" value="1"/>
</dbReference>
<dbReference type="Proteomes" id="UP000199403">
    <property type="component" value="Unassembled WGS sequence"/>
</dbReference>
<dbReference type="RefSeq" id="WP_092176942.1">
    <property type="nucleotide sequence ID" value="NZ_FNZH01000006.1"/>
</dbReference>
<keyword evidence="5" id="KW-0998">Cell outer membrane</keyword>
<dbReference type="AlphaFoldDB" id="A0A1H7A7Y7"/>
<sequence length="569" mass="64702">MKIFNYIILCAGILAIGISGCDESAILEEVPLDFASPENSYITFSDFNAAVYALYDQSRVILSDGEHRPLDYIYGTDLGYNGANQLNVRFGSYLATLLPTSGMVEFHWRQYYRVISGANTILNRMENSQMNNEQKTVIEAQARLFRGFAYRNLAHLYGGVPLELEEVSSPKTDYVRATREEVYLQAAQDLTFAAAHLPGITEVRDGEINNLAAYHMLAEVYVSLEQWNDAIEAASMVINDPNTALMTERFGSLSSEPGDVYWDLFRRFNQNRNVGNTEGIWVWQYEVDVPGGAISSSSKIGPQLERDHAPRPWSFIVRDPSGVAPFLPQGVSDYTGGRGIGRFRGTNHFNYGIWHYDWEDMRNSEYNFVRDVLFNNPESVWYGQKISDHMPLFRQSLDDTIRYFYPYQSKVTTPGQHPPELFVDAALKLLNSSTAGTTYSDQYHIRLAETYLLRAEAYLGNNQLTEAANDINVVRSRANAKLVTPEEVDIDFILDERMRELGVEEKRRLTLNRLGLLYERTNRYCEGRPDVTNFGVDVQPYHNLWPIPFSEIERNTGAQLAQNPGYAAE</sequence>
<proteinExistence type="inferred from homology"/>
<dbReference type="GO" id="GO:0009279">
    <property type="term" value="C:cell outer membrane"/>
    <property type="evidence" value="ECO:0007669"/>
    <property type="project" value="UniProtKB-SubCell"/>
</dbReference>
<keyword evidence="4" id="KW-0472">Membrane</keyword>
<dbReference type="OrthoDB" id="906516at2"/>